<evidence type="ECO:0008006" key="5">
    <source>
        <dbReference type="Google" id="ProtNLM"/>
    </source>
</evidence>
<dbReference type="PIRSF" id="PIRSF028408">
    <property type="entry name" value="UCP028408"/>
    <property type="match status" value="1"/>
</dbReference>
<evidence type="ECO:0000313" key="3">
    <source>
        <dbReference type="EMBL" id="NKN32035.1"/>
    </source>
</evidence>
<gene>
    <name evidence="3" type="ORF">HF203_02195</name>
</gene>
<evidence type="ECO:0000259" key="1">
    <source>
        <dbReference type="Pfam" id="PF09983"/>
    </source>
</evidence>
<dbReference type="InterPro" id="IPR024534">
    <property type="entry name" value="JetD_C"/>
</dbReference>
<dbReference type="Proteomes" id="UP000740754">
    <property type="component" value="Unassembled WGS sequence"/>
</dbReference>
<dbReference type="InterPro" id="IPR014544">
    <property type="entry name" value="UCP028408"/>
</dbReference>
<evidence type="ECO:0000259" key="2">
    <source>
        <dbReference type="Pfam" id="PF11795"/>
    </source>
</evidence>
<dbReference type="EMBL" id="JAAXKX010000002">
    <property type="protein sequence ID" value="NKN32035.1"/>
    <property type="molecule type" value="Genomic_DNA"/>
</dbReference>
<keyword evidence="4" id="KW-1185">Reference proteome</keyword>
<dbReference type="Pfam" id="PF11795">
    <property type="entry name" value="DUF3322"/>
    <property type="match status" value="1"/>
</dbReference>
<evidence type="ECO:0000313" key="4">
    <source>
        <dbReference type="Proteomes" id="UP000740754"/>
    </source>
</evidence>
<dbReference type="InterPro" id="IPR024537">
    <property type="entry name" value="DUF3322"/>
</dbReference>
<feature type="domain" description="Wadjet protein JetD C-terminal" evidence="1">
    <location>
        <begin position="208"/>
        <end position="385"/>
    </location>
</feature>
<organism evidence="3 4">
    <name type="scientific">Marichromatium bheemlicum</name>
    <dbReference type="NCBI Taxonomy" id="365339"/>
    <lineage>
        <taxon>Bacteria</taxon>
        <taxon>Pseudomonadati</taxon>
        <taxon>Pseudomonadota</taxon>
        <taxon>Gammaproteobacteria</taxon>
        <taxon>Chromatiales</taxon>
        <taxon>Chromatiaceae</taxon>
        <taxon>Marichromatium</taxon>
    </lineage>
</organism>
<reference evidence="3 4" key="1">
    <citation type="submission" date="2020-04" db="EMBL/GenBank/DDBJ databases">
        <title>Draft Whole-Genome sequence of Marichromatium bheemlicum DSM 18632, type strain.</title>
        <authorList>
            <person name="Kyndt J.A."/>
            <person name="Meyer T.E."/>
        </authorList>
    </citation>
    <scope>NUCLEOTIDE SEQUENCE [LARGE SCALE GENOMIC DNA]</scope>
    <source>
        <strain evidence="3 4">DSM 18632</strain>
    </source>
</reference>
<protein>
    <recommendedName>
        <fullName evidence="5">Wadjet protein JetD C-terminal domain-containing protein</fullName>
    </recommendedName>
</protein>
<name>A0ABX1I6L0_9GAMM</name>
<sequence length="389" mass="44067">MSWTTPEAIRAQLQRHWTRGELLRRVLEPDPQPLRLALKAPSSAELGQRFAEARQWVATLDALAHLRIEWRTLHHRALGPQRLPARLWVDDTEAACALIGKRGAVSTFRCLVVETEQRCPGLRPWLARRPLRALELAEHWSALLAVTAWCLAHPRPGIYLRQVDIPGVHTKFIETHRAVLAEWLDLLLPATAIDSAYSGAQQFAPRYGFRDKPVRIRFRVLDPELLPGAPDCPDITLDAASFAALALPLRRVFITENETNFLAFPPVAGAIVIFGAGYGWEALAQAQWLQHCALHYWGDIDTHGFAILDRLRAHLPGVESLLMDRATLLAHRDHWGHEPQPFTQPLSRLDADERALFEDLVEQRLGKRLRLEQERVGFSWLEQALTALS</sequence>
<accession>A0ABX1I6L0</accession>
<comment type="caution">
    <text evidence="3">The sequence shown here is derived from an EMBL/GenBank/DDBJ whole genome shotgun (WGS) entry which is preliminary data.</text>
</comment>
<feature type="domain" description="DUF3322" evidence="2">
    <location>
        <begin position="6"/>
        <end position="185"/>
    </location>
</feature>
<proteinExistence type="predicted"/>
<dbReference type="Pfam" id="PF09983">
    <property type="entry name" value="JetD_C"/>
    <property type="match status" value="1"/>
</dbReference>
<dbReference type="RefSeq" id="WP_168666160.1">
    <property type="nucleotide sequence ID" value="NZ_JAAXKX010000002.1"/>
</dbReference>